<protein>
    <recommendedName>
        <fullName evidence="3">DUF5668 domain-containing protein</fullName>
    </recommendedName>
</protein>
<sequence>MKLSPPKNGTFWLAVIIAGLGLLSNLVSIPLLSPYAFWLVVIGFVILMLSVLMKDL</sequence>
<gene>
    <name evidence="2" type="ORF">SDC9_105211</name>
</gene>
<proteinExistence type="predicted"/>
<keyword evidence="1" id="KW-1133">Transmembrane helix</keyword>
<organism evidence="2">
    <name type="scientific">bioreactor metagenome</name>
    <dbReference type="NCBI Taxonomy" id="1076179"/>
    <lineage>
        <taxon>unclassified sequences</taxon>
        <taxon>metagenomes</taxon>
        <taxon>ecological metagenomes</taxon>
    </lineage>
</organism>
<evidence type="ECO:0008006" key="3">
    <source>
        <dbReference type="Google" id="ProtNLM"/>
    </source>
</evidence>
<comment type="caution">
    <text evidence="2">The sequence shown here is derived from an EMBL/GenBank/DDBJ whole genome shotgun (WGS) entry which is preliminary data.</text>
</comment>
<keyword evidence="1" id="KW-0472">Membrane</keyword>
<dbReference type="AlphaFoldDB" id="A0A645AYX5"/>
<feature type="transmembrane region" description="Helical" evidence="1">
    <location>
        <begin position="35"/>
        <end position="53"/>
    </location>
</feature>
<feature type="transmembrane region" description="Helical" evidence="1">
    <location>
        <begin position="12"/>
        <end position="29"/>
    </location>
</feature>
<accession>A0A645AYX5</accession>
<reference evidence="2" key="1">
    <citation type="submission" date="2019-08" db="EMBL/GenBank/DDBJ databases">
        <authorList>
            <person name="Kucharzyk K."/>
            <person name="Murdoch R.W."/>
            <person name="Higgins S."/>
            <person name="Loffler F."/>
        </authorList>
    </citation>
    <scope>NUCLEOTIDE SEQUENCE</scope>
</reference>
<name>A0A645AYX5_9ZZZZ</name>
<dbReference type="EMBL" id="VSSQ01016737">
    <property type="protein sequence ID" value="MPM58380.1"/>
    <property type="molecule type" value="Genomic_DNA"/>
</dbReference>
<evidence type="ECO:0000256" key="1">
    <source>
        <dbReference type="SAM" id="Phobius"/>
    </source>
</evidence>
<keyword evidence="1" id="KW-0812">Transmembrane</keyword>
<evidence type="ECO:0000313" key="2">
    <source>
        <dbReference type="EMBL" id="MPM58380.1"/>
    </source>
</evidence>